<dbReference type="OrthoDB" id="1747159at2"/>
<keyword evidence="2" id="KW-1185">Reference proteome</keyword>
<sequence length="311" mass="36125">MKKLTSWIMGIFPRTRKEKWTLVMGAQYEPQQFGQPVERGESSPVRTSDLEKYFRPSCIPIKNTLLKDFQFFDPYYEKSYKEVKLPAALTRTADETILHYFSILREAENLTDKQMGGCGTVGMAKLPFPVAYNFFTDDYQKRVSYHDYLQSFAGIGHLNLIKMNRLPDDGDTVSYFIELESIEGSSKGVTYFAYYYGYIQLKKVHNLYKIDHMRLYGENFLCAAYHLWQHDAEAVVGIMYGDWCKLVKKQLHVKQDGYVKIIDFIGTDGADYRFVFYQLTNDTDVLISQFKMDAAGVWKPIAIDPEECLKN</sequence>
<dbReference type="Proteomes" id="UP000181997">
    <property type="component" value="Unassembled WGS sequence"/>
</dbReference>
<dbReference type="EMBL" id="FMAU01000001">
    <property type="protein sequence ID" value="SCB77686.1"/>
    <property type="molecule type" value="Genomic_DNA"/>
</dbReference>
<reference evidence="2" key="1">
    <citation type="submission" date="2016-08" db="EMBL/GenBank/DDBJ databases">
        <authorList>
            <person name="Varghese N."/>
            <person name="Submissions Spin"/>
        </authorList>
    </citation>
    <scope>NUCLEOTIDE SEQUENCE [LARGE SCALE GENOMIC DNA]</scope>
    <source>
        <strain evidence="2">SGD-1123</strain>
    </source>
</reference>
<dbReference type="AlphaFoldDB" id="A0A0V8HPZ0"/>
<protein>
    <submittedName>
        <fullName evidence="1">Uncharacterized protein</fullName>
    </submittedName>
</protein>
<organism evidence="1 2">
    <name type="scientific">[Bacillus] enclensis</name>
    <dbReference type="NCBI Taxonomy" id="1402860"/>
    <lineage>
        <taxon>Bacteria</taxon>
        <taxon>Bacillati</taxon>
        <taxon>Bacillota</taxon>
        <taxon>Bacilli</taxon>
        <taxon>Bacillales</taxon>
        <taxon>Bacillaceae</taxon>
        <taxon>Rossellomorea</taxon>
    </lineage>
</organism>
<accession>A0A0V8HPZ0</accession>
<name>A0A0V8HPZ0_9BACI</name>
<dbReference type="RefSeq" id="WP_058297330.1">
    <property type="nucleotide sequence ID" value="NZ_FMAU01000001.1"/>
</dbReference>
<evidence type="ECO:0000313" key="1">
    <source>
        <dbReference type="EMBL" id="SCB77686.1"/>
    </source>
</evidence>
<proteinExistence type="predicted"/>
<evidence type="ECO:0000313" key="2">
    <source>
        <dbReference type="Proteomes" id="UP000181997"/>
    </source>
</evidence>
<gene>
    <name evidence="1" type="ORF">GA0061094_0434</name>
</gene>